<keyword evidence="1" id="KW-0175">Coiled coil</keyword>
<name>A0A1I0FKS4_9BACI</name>
<evidence type="ECO:0000313" key="2">
    <source>
        <dbReference type="EMBL" id="SET58960.1"/>
    </source>
</evidence>
<organism evidence="2 3">
    <name type="scientific">Oceanobacillus limi</name>
    <dbReference type="NCBI Taxonomy" id="930131"/>
    <lineage>
        <taxon>Bacteria</taxon>
        <taxon>Bacillati</taxon>
        <taxon>Bacillota</taxon>
        <taxon>Bacilli</taxon>
        <taxon>Bacillales</taxon>
        <taxon>Bacillaceae</taxon>
        <taxon>Oceanobacillus</taxon>
    </lineage>
</organism>
<dbReference type="AlphaFoldDB" id="A0A1I0FKS4"/>
<keyword evidence="3" id="KW-1185">Reference proteome</keyword>
<evidence type="ECO:0000313" key="3">
    <source>
        <dbReference type="Proteomes" id="UP000198618"/>
    </source>
</evidence>
<accession>A0A1I0FKS4</accession>
<feature type="coiled-coil region" evidence="1">
    <location>
        <begin position="18"/>
        <end position="45"/>
    </location>
</feature>
<evidence type="ECO:0000256" key="1">
    <source>
        <dbReference type="SAM" id="Coils"/>
    </source>
</evidence>
<proteinExistence type="predicted"/>
<dbReference type="Proteomes" id="UP000198618">
    <property type="component" value="Unassembled WGS sequence"/>
</dbReference>
<gene>
    <name evidence="2" type="ORF">SAMN05216389_11614</name>
</gene>
<sequence>MELHGITKANVKQGGLKLNESDRLIHELKRKVEQHENTIVQLLEIIAATNCRIAELTSKRSLEG</sequence>
<reference evidence="2 3" key="1">
    <citation type="submission" date="2016-10" db="EMBL/GenBank/DDBJ databases">
        <authorList>
            <person name="de Groot N.N."/>
        </authorList>
    </citation>
    <scope>NUCLEOTIDE SEQUENCE [LARGE SCALE GENOMIC DNA]</scope>
    <source>
        <strain evidence="2 3">IBRC-M 10780</strain>
    </source>
</reference>
<dbReference type="EMBL" id="FOHE01000016">
    <property type="protein sequence ID" value="SET58960.1"/>
    <property type="molecule type" value="Genomic_DNA"/>
</dbReference>
<protein>
    <submittedName>
        <fullName evidence="2">Uncharacterized protein</fullName>
    </submittedName>
</protein>